<feature type="region of interest" description="Disordered" evidence="1">
    <location>
        <begin position="99"/>
        <end position="121"/>
    </location>
</feature>
<sequence length="121" mass="13537">MMDISNQYYSERVKESLVSNSLTIESSLAEEKVLKKRSFCDTAPNGVCVPKGGLTSDKYRRGNENFILESGEDGVVVDQPSSDVGVEKGDPKQIMKFQTRLESAGKRNKPDSNYSPRREEK</sequence>
<dbReference type="Proteomes" id="UP000675881">
    <property type="component" value="Chromosome 3"/>
</dbReference>
<keyword evidence="3" id="KW-1185">Reference proteome</keyword>
<name>A0A7R8CR43_LEPSM</name>
<evidence type="ECO:0000313" key="2">
    <source>
        <dbReference type="EMBL" id="CAF2899198.1"/>
    </source>
</evidence>
<protein>
    <submittedName>
        <fullName evidence="2">(salmon louse) hypothetical protein</fullName>
    </submittedName>
</protein>
<gene>
    <name evidence="2" type="ORF">LSAA_6955</name>
</gene>
<evidence type="ECO:0000256" key="1">
    <source>
        <dbReference type="SAM" id="MobiDB-lite"/>
    </source>
</evidence>
<dbReference type="EMBL" id="HG994582">
    <property type="protein sequence ID" value="CAF2899198.1"/>
    <property type="molecule type" value="Genomic_DNA"/>
</dbReference>
<dbReference type="AlphaFoldDB" id="A0A7R8CR43"/>
<accession>A0A7R8CR43</accession>
<evidence type="ECO:0000313" key="3">
    <source>
        <dbReference type="Proteomes" id="UP000675881"/>
    </source>
</evidence>
<proteinExistence type="predicted"/>
<organism evidence="2 3">
    <name type="scientific">Lepeophtheirus salmonis</name>
    <name type="common">Salmon louse</name>
    <name type="synonym">Caligus salmonis</name>
    <dbReference type="NCBI Taxonomy" id="72036"/>
    <lineage>
        <taxon>Eukaryota</taxon>
        <taxon>Metazoa</taxon>
        <taxon>Ecdysozoa</taxon>
        <taxon>Arthropoda</taxon>
        <taxon>Crustacea</taxon>
        <taxon>Multicrustacea</taxon>
        <taxon>Hexanauplia</taxon>
        <taxon>Copepoda</taxon>
        <taxon>Siphonostomatoida</taxon>
        <taxon>Caligidae</taxon>
        <taxon>Lepeophtheirus</taxon>
    </lineage>
</organism>
<reference evidence="2" key="1">
    <citation type="submission" date="2021-02" db="EMBL/GenBank/DDBJ databases">
        <authorList>
            <person name="Bekaert M."/>
        </authorList>
    </citation>
    <scope>NUCLEOTIDE SEQUENCE</scope>
    <source>
        <strain evidence="2">IoA-00</strain>
    </source>
</reference>
<feature type="compositionally biased region" description="Basic and acidic residues" evidence="1">
    <location>
        <begin position="103"/>
        <end position="121"/>
    </location>
</feature>